<feature type="transmembrane region" description="Helical" evidence="8">
    <location>
        <begin position="340"/>
        <end position="359"/>
    </location>
</feature>
<dbReference type="GO" id="GO:0042773">
    <property type="term" value="P:ATP synthesis coupled electron transport"/>
    <property type="evidence" value="ECO:0007669"/>
    <property type="project" value="InterPro"/>
</dbReference>
<evidence type="ECO:0000256" key="2">
    <source>
        <dbReference type="ARBA" id="ARBA00005346"/>
    </source>
</evidence>
<dbReference type="PANTHER" id="PTHR42703:SF1">
    <property type="entry name" value="NA(+)_H(+) ANTIPORTER SUBUNIT D1"/>
    <property type="match status" value="1"/>
</dbReference>
<feature type="transmembrane region" description="Helical" evidence="8">
    <location>
        <begin position="113"/>
        <end position="131"/>
    </location>
</feature>
<keyword evidence="6 8" id="KW-0472">Membrane</keyword>
<dbReference type="InterPro" id="IPR001750">
    <property type="entry name" value="ND/Mrp_TM"/>
</dbReference>
<feature type="transmembrane region" description="Helical" evidence="8">
    <location>
        <begin position="472"/>
        <end position="492"/>
    </location>
</feature>
<feature type="transmembrane region" description="Helical" evidence="8">
    <location>
        <begin position="246"/>
        <end position="269"/>
    </location>
</feature>
<keyword evidence="4 7" id="KW-0812">Transmembrane</keyword>
<feature type="transmembrane region" description="Helical" evidence="8">
    <location>
        <begin position="74"/>
        <end position="97"/>
    </location>
</feature>
<comment type="caution">
    <text evidence="10">The sequence shown here is derived from an EMBL/GenBank/DDBJ whole genome shotgun (WGS) entry which is preliminary data.</text>
</comment>
<dbReference type="InterPro" id="IPR003918">
    <property type="entry name" value="NADH_UbQ_OxRdtase"/>
</dbReference>
<dbReference type="PRINTS" id="PR01437">
    <property type="entry name" value="NUOXDRDTASE4"/>
</dbReference>
<feature type="transmembrane region" description="Helical" evidence="8">
    <location>
        <begin position="167"/>
        <end position="189"/>
    </location>
</feature>
<dbReference type="EMBL" id="JARPTC010000016">
    <property type="protein sequence ID" value="MDO7787750.1"/>
    <property type="molecule type" value="Genomic_DNA"/>
</dbReference>
<gene>
    <name evidence="10" type="ORF">P6N53_11025</name>
</gene>
<dbReference type="Pfam" id="PF00361">
    <property type="entry name" value="Proton_antipo_M"/>
    <property type="match status" value="1"/>
</dbReference>
<evidence type="ECO:0000256" key="1">
    <source>
        <dbReference type="ARBA" id="ARBA00004651"/>
    </source>
</evidence>
<proteinExistence type="inferred from homology"/>
<dbReference type="RefSeq" id="WP_304543052.1">
    <property type="nucleotide sequence ID" value="NZ_JARPTC010000016.1"/>
</dbReference>
<comment type="similarity">
    <text evidence="2">Belongs to the CPA3 antiporters (TC 2.A.63) subunit D family.</text>
</comment>
<feature type="transmembrane region" description="Helical" evidence="8">
    <location>
        <begin position="209"/>
        <end position="234"/>
    </location>
</feature>
<protein>
    <submittedName>
        <fullName evidence="10">Monovalent cation/H+ antiporter subunit D family protein</fullName>
    </submittedName>
</protein>
<feature type="transmembrane region" description="Helical" evidence="8">
    <location>
        <begin position="6"/>
        <end position="23"/>
    </location>
</feature>
<feature type="transmembrane region" description="Helical" evidence="8">
    <location>
        <begin position="309"/>
        <end position="334"/>
    </location>
</feature>
<dbReference type="InterPro" id="IPR050586">
    <property type="entry name" value="CPA3_Na-H_Antiporter_D"/>
</dbReference>
<reference evidence="10" key="2">
    <citation type="submission" date="2023-03" db="EMBL/GenBank/DDBJ databases">
        <authorList>
            <person name="Zhang Z."/>
        </authorList>
    </citation>
    <scope>NUCLEOTIDE SEQUENCE</scope>
    <source>
        <strain evidence="10">DSA</strain>
    </source>
</reference>
<evidence type="ECO:0000256" key="5">
    <source>
        <dbReference type="ARBA" id="ARBA00022989"/>
    </source>
</evidence>
<dbReference type="GO" id="GO:0008137">
    <property type="term" value="F:NADH dehydrogenase (ubiquinone) activity"/>
    <property type="evidence" value="ECO:0007669"/>
    <property type="project" value="InterPro"/>
</dbReference>
<evidence type="ECO:0000313" key="11">
    <source>
        <dbReference type="Proteomes" id="UP001172911"/>
    </source>
</evidence>
<comment type="subcellular location">
    <subcellularLocation>
        <location evidence="1">Cell membrane</location>
        <topology evidence="1">Multi-pass membrane protein</topology>
    </subcellularLocation>
    <subcellularLocation>
        <location evidence="7">Membrane</location>
        <topology evidence="7">Multi-pass membrane protein</topology>
    </subcellularLocation>
</comment>
<keyword evidence="5 8" id="KW-1133">Transmembrane helix</keyword>
<reference evidence="10" key="1">
    <citation type="journal article" date="2023" name="J. Hazard. Mater.">
        <title>Anaerobic biodegradation of pyrene and benzo[a]pyrene by a new sulfate-reducing Desulforamulus aquiferis strain DSA.</title>
        <authorList>
            <person name="Zhang Z."/>
            <person name="Sun J."/>
            <person name="Gong X."/>
            <person name="Wang C."/>
            <person name="Wang H."/>
        </authorList>
    </citation>
    <scope>NUCLEOTIDE SEQUENCE</scope>
    <source>
        <strain evidence="10">DSA</strain>
    </source>
</reference>
<evidence type="ECO:0000256" key="6">
    <source>
        <dbReference type="ARBA" id="ARBA00023136"/>
    </source>
</evidence>
<evidence type="ECO:0000259" key="9">
    <source>
        <dbReference type="Pfam" id="PF00361"/>
    </source>
</evidence>
<evidence type="ECO:0000256" key="8">
    <source>
        <dbReference type="SAM" id="Phobius"/>
    </source>
</evidence>
<dbReference type="Proteomes" id="UP001172911">
    <property type="component" value="Unassembled WGS sequence"/>
</dbReference>
<keyword evidence="11" id="KW-1185">Reference proteome</keyword>
<feature type="transmembrane region" description="Helical" evidence="8">
    <location>
        <begin position="380"/>
        <end position="401"/>
    </location>
</feature>
<sequence>MIKHLPALLIVIPLLAAIITPIVGRINRVLSWYAATITTFICFAISLSLLQTVLDQGSISYWMGGWEPPWGIEYVIDYLNIFVLLIVSFMAFVGAIFSKNNINIEIDEDRKPIFYGVYLLFVTGLMGMAATGDIFNIYVFLEITSISGYALIAIGRKRQALFAGFNYLVMGTIGATFFLLGIGYLYLMTGTLNIADLAARLPEFYHTKAIFTAFAFLLVGLCIKLALFPVHIWLPGAYAYAPSTISAVMAATATKVAAYALIRVMFTLFNPEFYAQVPFNIEYTLLFFSVIAILAGSIIALAQTDIKKMLAYSSVGQIGYIVLGISLMSVTGMIGSLMHLLNHAMMKGALFLVVGAVVYRTGYTSIEGFRGLGKKMPFSMAAFTIAALSMIGVPLTVGFVSKWYLAVASIEVGMWWLVPIILISSLLTAAYFWRVIDNIWFKCAPGEETHERGHGHDCHHAPIKSNDAPVSMLIPTVTVAVLCIVFGVFAYAPVSLAEKAAVILLK</sequence>
<dbReference type="GO" id="GO:0005886">
    <property type="term" value="C:plasma membrane"/>
    <property type="evidence" value="ECO:0007669"/>
    <property type="project" value="UniProtKB-SubCell"/>
</dbReference>
<evidence type="ECO:0000256" key="4">
    <source>
        <dbReference type="ARBA" id="ARBA00022692"/>
    </source>
</evidence>
<organism evidence="10 11">
    <name type="scientific">Desulforamulus aquiferis</name>
    <dbReference type="NCBI Taxonomy" id="1397668"/>
    <lineage>
        <taxon>Bacteria</taxon>
        <taxon>Bacillati</taxon>
        <taxon>Bacillota</taxon>
        <taxon>Clostridia</taxon>
        <taxon>Eubacteriales</taxon>
        <taxon>Peptococcaceae</taxon>
        <taxon>Desulforamulus</taxon>
    </lineage>
</organism>
<evidence type="ECO:0000313" key="10">
    <source>
        <dbReference type="EMBL" id="MDO7787750.1"/>
    </source>
</evidence>
<dbReference type="PANTHER" id="PTHR42703">
    <property type="entry name" value="NADH DEHYDROGENASE"/>
    <property type="match status" value="1"/>
</dbReference>
<accession>A0AAW7ZEP4</accession>
<evidence type="ECO:0000256" key="3">
    <source>
        <dbReference type="ARBA" id="ARBA00022475"/>
    </source>
</evidence>
<dbReference type="AlphaFoldDB" id="A0AAW7ZEP4"/>
<feature type="transmembrane region" description="Helical" evidence="8">
    <location>
        <begin position="281"/>
        <end position="302"/>
    </location>
</feature>
<evidence type="ECO:0000256" key="7">
    <source>
        <dbReference type="RuleBase" id="RU000320"/>
    </source>
</evidence>
<feature type="transmembrane region" description="Helical" evidence="8">
    <location>
        <begin position="413"/>
        <end position="433"/>
    </location>
</feature>
<keyword evidence="3" id="KW-1003">Cell membrane</keyword>
<feature type="domain" description="NADH:quinone oxidoreductase/Mrp antiporter transmembrane" evidence="9">
    <location>
        <begin position="132"/>
        <end position="428"/>
    </location>
</feature>
<name>A0AAW7ZEP4_9FIRM</name>
<feature type="transmembrane region" description="Helical" evidence="8">
    <location>
        <begin position="30"/>
        <end position="54"/>
    </location>
</feature>